<dbReference type="Pfam" id="PF00590">
    <property type="entry name" value="TP_methylase"/>
    <property type="match status" value="1"/>
</dbReference>
<sequence length="280" mass="30827">MTHHTRKSDKHYSLDDDGGWTMTNFESGLWLIGLGPGDLSAMTTASIEAAKSCNYRFLEGYTALLPSGEGAKLVEIVGEYELLMRPEVENPDQLLELASENAVALMIVGDPLQATTHVDLQLRAKAAGINCHVIHGISITTIVTGAVGLQSYRFGRQVTLAYPYGDYLATSPFELILDNLQRDLHSLVLLDLDPTGMGIDEQKPMSPAMAVDILRRSADKIGENIEQWKIVLCSDMGRPEQRIFYGTLDDVESINNGSIHCIVIPGRLDELEVEALARWN</sequence>
<keyword evidence="3 8" id="KW-0489">Methyltransferase</keyword>
<evidence type="ECO:0000256" key="1">
    <source>
        <dbReference type="ARBA" id="ARBA00005156"/>
    </source>
</evidence>
<keyword evidence="5 6" id="KW-0949">S-adenosyl-L-methionine</keyword>
<dbReference type="PANTHER" id="PTHR10882:SF0">
    <property type="entry name" value="DIPHTHINE METHYL ESTER SYNTHASE"/>
    <property type="match status" value="1"/>
</dbReference>
<dbReference type="InterPro" id="IPR014777">
    <property type="entry name" value="4pyrrole_Mease_sub1"/>
</dbReference>
<dbReference type="UniPathway" id="UPA00559"/>
<dbReference type="GO" id="GO:0004164">
    <property type="term" value="F:diphthine synthase activity"/>
    <property type="evidence" value="ECO:0007669"/>
    <property type="project" value="UniProtKB-EC"/>
</dbReference>
<dbReference type="InterPro" id="IPR014776">
    <property type="entry name" value="4pyrrole_Mease_sub2"/>
</dbReference>
<evidence type="ECO:0000256" key="6">
    <source>
        <dbReference type="PIRSR" id="PIRSR036432-1"/>
    </source>
</evidence>
<dbReference type="PANTHER" id="PTHR10882">
    <property type="entry name" value="DIPHTHINE SYNTHASE"/>
    <property type="match status" value="1"/>
</dbReference>
<evidence type="ECO:0000256" key="2">
    <source>
        <dbReference type="ARBA" id="ARBA00006729"/>
    </source>
</evidence>
<dbReference type="SUPFAM" id="SSF53790">
    <property type="entry name" value="Tetrapyrrole methylase"/>
    <property type="match status" value="1"/>
</dbReference>
<evidence type="ECO:0000313" key="8">
    <source>
        <dbReference type="EMBL" id="AIE91217.1"/>
    </source>
</evidence>
<dbReference type="EMBL" id="KF900331">
    <property type="protein sequence ID" value="AIE91217.1"/>
    <property type="molecule type" value="Genomic_DNA"/>
</dbReference>
<feature type="binding site" evidence="6">
    <location>
        <position position="260"/>
    </location>
    <ligand>
        <name>S-adenosyl-L-methionine</name>
        <dbReference type="ChEBI" id="CHEBI:59789"/>
    </ligand>
</feature>
<proteinExistence type="inferred from homology"/>
<dbReference type="InterPro" id="IPR004551">
    <property type="entry name" value="Dphthn_synthase"/>
</dbReference>
<evidence type="ECO:0000256" key="5">
    <source>
        <dbReference type="ARBA" id="ARBA00022691"/>
    </source>
</evidence>
<comment type="pathway">
    <text evidence="1">Protein modification; peptidyl-diphthamide biosynthesis.</text>
</comment>
<dbReference type="GO" id="GO:0017183">
    <property type="term" value="P:protein histidyl modification to diphthamide"/>
    <property type="evidence" value="ECO:0007669"/>
    <property type="project" value="UniProtKB-UniPathway"/>
</dbReference>
<reference evidence="8" key="1">
    <citation type="journal article" date="2014" name="Genome Biol. Evol.">
        <title>Pangenome evidence for extensive interdomain horizontal transfer affecting lineage core and shell genes in uncultured planktonic thaumarchaeota and euryarchaeota.</title>
        <authorList>
            <person name="Deschamps P."/>
            <person name="Zivanovic Y."/>
            <person name="Moreira D."/>
            <person name="Rodriguez-Valera F."/>
            <person name="Lopez-Garcia P."/>
        </authorList>
    </citation>
    <scope>NUCLEOTIDE SEQUENCE</scope>
</reference>
<accession>A0A075FNC8</accession>
<feature type="binding site" evidence="6">
    <location>
        <position position="190"/>
    </location>
    <ligand>
        <name>S-adenosyl-L-methionine</name>
        <dbReference type="ChEBI" id="CHEBI:59789"/>
    </ligand>
</feature>
<feature type="binding site" evidence="6">
    <location>
        <position position="110"/>
    </location>
    <ligand>
        <name>S-adenosyl-L-methionine</name>
        <dbReference type="ChEBI" id="CHEBI:59789"/>
    </ligand>
</feature>
<feature type="binding site" evidence="6">
    <location>
        <begin position="138"/>
        <end position="139"/>
    </location>
    <ligand>
        <name>S-adenosyl-L-methionine</name>
        <dbReference type="ChEBI" id="CHEBI:59789"/>
    </ligand>
</feature>
<dbReference type="InterPro" id="IPR035996">
    <property type="entry name" value="4pyrrol_Methylase_sf"/>
</dbReference>
<evidence type="ECO:0000256" key="3">
    <source>
        <dbReference type="ARBA" id="ARBA00022603"/>
    </source>
</evidence>
<dbReference type="Gene3D" id="3.40.1010.10">
    <property type="entry name" value="Cobalt-precorrin-4 Transmethylase, Domain 1"/>
    <property type="match status" value="1"/>
</dbReference>
<feature type="binding site" evidence="6">
    <location>
        <position position="236"/>
    </location>
    <ligand>
        <name>S-adenosyl-L-methionine</name>
        <dbReference type="ChEBI" id="CHEBI:59789"/>
    </ligand>
</feature>
<keyword evidence="4 8" id="KW-0808">Transferase</keyword>
<protein>
    <submittedName>
        <fullName evidence="8">Diphthine synthase (DPH5)</fullName>
        <ecNumber evidence="8">2.1.1.98</ecNumber>
    </submittedName>
</protein>
<evidence type="ECO:0000256" key="4">
    <source>
        <dbReference type="ARBA" id="ARBA00022679"/>
    </source>
</evidence>
<name>A0A075FNC8_9EURY</name>
<feature type="domain" description="Tetrapyrrole methylase" evidence="7">
    <location>
        <begin position="29"/>
        <end position="251"/>
    </location>
</feature>
<dbReference type="CDD" id="cd11647">
    <property type="entry name" value="DHP5_DphB"/>
    <property type="match status" value="1"/>
</dbReference>
<dbReference type="GO" id="GO:0032259">
    <property type="term" value="P:methylation"/>
    <property type="evidence" value="ECO:0007669"/>
    <property type="project" value="UniProtKB-KW"/>
</dbReference>
<comment type="similarity">
    <text evidence="2">Belongs to the diphthine synthase family.</text>
</comment>
<evidence type="ECO:0000259" key="7">
    <source>
        <dbReference type="Pfam" id="PF00590"/>
    </source>
</evidence>
<dbReference type="AlphaFoldDB" id="A0A075FNC8"/>
<dbReference type="NCBIfam" id="TIGR00522">
    <property type="entry name" value="dph5"/>
    <property type="match status" value="1"/>
</dbReference>
<gene>
    <name evidence="8" type="primary">DPH5</name>
</gene>
<organism evidence="8">
    <name type="scientific">uncultured marine group II/III euryarchaeote AD1000_10_C12</name>
    <dbReference type="NCBI Taxonomy" id="1457717"/>
    <lineage>
        <taxon>Archaea</taxon>
        <taxon>Methanobacteriati</taxon>
        <taxon>Methanobacteriota</taxon>
        <taxon>environmental samples</taxon>
    </lineage>
</organism>
<dbReference type="InterPro" id="IPR000878">
    <property type="entry name" value="4pyrrol_Mease"/>
</dbReference>
<dbReference type="EC" id="2.1.1.98" evidence="8"/>
<dbReference type="PIRSF" id="PIRSF036432">
    <property type="entry name" value="Diphthine_synth"/>
    <property type="match status" value="1"/>
</dbReference>
<dbReference type="Gene3D" id="3.30.950.10">
    <property type="entry name" value="Methyltransferase, Cobalt-precorrin-4 Transmethylase, Domain 2"/>
    <property type="match status" value="1"/>
</dbReference>